<accession>U2ZXE9</accession>
<dbReference type="PANTHER" id="PTHR43244">
    <property type="match status" value="1"/>
</dbReference>
<proteinExistence type="predicted"/>
<keyword evidence="4" id="KW-1185">Reference proteome</keyword>
<dbReference type="Gene3D" id="3.20.20.30">
    <property type="entry name" value="Luciferase-like domain"/>
    <property type="match status" value="1"/>
</dbReference>
<dbReference type="PANTHER" id="PTHR43244:SF1">
    <property type="entry name" value="5,10-METHYLENETETRAHYDROMETHANOPTERIN REDUCTASE"/>
    <property type="match status" value="1"/>
</dbReference>
<evidence type="ECO:0000256" key="1">
    <source>
        <dbReference type="ARBA" id="ARBA00023002"/>
    </source>
</evidence>
<evidence type="ECO:0000313" key="4">
    <source>
        <dbReference type="Proteomes" id="UP000016568"/>
    </source>
</evidence>
<dbReference type="GO" id="GO:0016705">
    <property type="term" value="F:oxidoreductase activity, acting on paired donors, with incorporation or reduction of molecular oxygen"/>
    <property type="evidence" value="ECO:0007669"/>
    <property type="project" value="InterPro"/>
</dbReference>
<gene>
    <name evidence="3" type="ORF">NT2_07_00640</name>
</gene>
<evidence type="ECO:0000259" key="2">
    <source>
        <dbReference type="Pfam" id="PF00296"/>
    </source>
</evidence>
<sequence length="289" mass="32337">MKFALSTFMTPVAEIPEIALTAEDSGWAMVTMSDHVANPQTLTTPYPYTADGARRWPEFTEWPDQLVMMGALAAATKTIRFTTNAFVLPMRNPFQVAKAIATISNVSNNRQVLTIGVGWSKDEFGLLGQDFHTRGKRCDEMIEIMRLLWTGDYVSYDGKYYQFDKVEANPRPTGHVPIWVGGISGPALRRAAHLGDGWLSDLQPAADIVDSIRQIRAMRKDVGRDHLPFDVMATPMDVGDPDGLRRLEDEGVTHIIGTPWLMYYEGPTTLEQKKDSIKRYADDIIAHCS</sequence>
<dbReference type="SUPFAM" id="SSF51679">
    <property type="entry name" value="Bacterial luciferase-like"/>
    <property type="match status" value="1"/>
</dbReference>
<dbReference type="AlphaFoldDB" id="U2ZXE9"/>
<name>U2ZXE9_9SPHN</name>
<dbReference type="eggNOG" id="COG2141">
    <property type="taxonomic scope" value="Bacteria"/>
</dbReference>
<reference evidence="3 4" key="1">
    <citation type="submission" date="2013-09" db="EMBL/GenBank/DDBJ databases">
        <title>Whole genome shotgun sequence of Novosphingobium tardaugens NBRC 16725.</title>
        <authorList>
            <person name="Isaki S."/>
            <person name="Hosoyama A."/>
            <person name="Tsuchikane K."/>
            <person name="Katsumata H."/>
            <person name="Ando Y."/>
            <person name="Yamazaki S."/>
            <person name="Fujita N."/>
        </authorList>
    </citation>
    <scope>NUCLEOTIDE SEQUENCE [LARGE SCALE GENOMIC DNA]</scope>
    <source>
        <strain evidence="3 4">NBRC 16725</strain>
    </source>
</reference>
<keyword evidence="1" id="KW-0560">Oxidoreductase</keyword>
<protein>
    <submittedName>
        <fullName evidence="3">Putative oxidoreductase</fullName>
    </submittedName>
</protein>
<dbReference type="InterPro" id="IPR036661">
    <property type="entry name" value="Luciferase-like_sf"/>
</dbReference>
<dbReference type="Proteomes" id="UP000016568">
    <property type="component" value="Unassembled WGS sequence"/>
</dbReference>
<dbReference type="NCBIfam" id="TIGR03619">
    <property type="entry name" value="F420_Rv2161c"/>
    <property type="match status" value="1"/>
</dbReference>
<dbReference type="Pfam" id="PF00296">
    <property type="entry name" value="Bac_luciferase"/>
    <property type="match status" value="1"/>
</dbReference>
<evidence type="ECO:0000313" key="3">
    <source>
        <dbReference type="EMBL" id="GAD50064.1"/>
    </source>
</evidence>
<comment type="caution">
    <text evidence="3">The sequence shown here is derived from an EMBL/GenBank/DDBJ whole genome shotgun (WGS) entry which is preliminary data.</text>
</comment>
<dbReference type="InterPro" id="IPR019921">
    <property type="entry name" value="Lucif-like_OxRdtase_Rv2161c"/>
</dbReference>
<organism evidence="3 4">
    <name type="scientific">Caenibius tardaugens NBRC 16725</name>
    <dbReference type="NCBI Taxonomy" id="1219035"/>
    <lineage>
        <taxon>Bacteria</taxon>
        <taxon>Pseudomonadati</taxon>
        <taxon>Pseudomonadota</taxon>
        <taxon>Alphaproteobacteria</taxon>
        <taxon>Sphingomonadales</taxon>
        <taxon>Erythrobacteraceae</taxon>
        <taxon>Caenibius</taxon>
    </lineage>
</organism>
<dbReference type="EMBL" id="BASZ01000007">
    <property type="protein sequence ID" value="GAD50064.1"/>
    <property type="molecule type" value="Genomic_DNA"/>
</dbReference>
<dbReference type="RefSeq" id="WP_021690882.1">
    <property type="nucleotide sequence ID" value="NZ_BASZ01000007.1"/>
</dbReference>
<feature type="domain" description="Luciferase-like" evidence="2">
    <location>
        <begin position="11"/>
        <end position="234"/>
    </location>
</feature>
<dbReference type="InterPro" id="IPR011251">
    <property type="entry name" value="Luciferase-like_dom"/>
</dbReference>
<dbReference type="InterPro" id="IPR050564">
    <property type="entry name" value="F420-G6PD/mer"/>
</dbReference>